<dbReference type="AlphaFoldDB" id="A0A517Q5T9"/>
<evidence type="ECO:0008006" key="4">
    <source>
        <dbReference type="Google" id="ProtNLM"/>
    </source>
</evidence>
<dbReference type="PROSITE" id="PS51257">
    <property type="entry name" value="PROKAR_LIPOPROTEIN"/>
    <property type="match status" value="1"/>
</dbReference>
<proteinExistence type="predicted"/>
<name>A0A517Q5T9_9PLAN</name>
<evidence type="ECO:0000313" key="2">
    <source>
        <dbReference type="EMBL" id="QDT26964.1"/>
    </source>
</evidence>
<feature type="signal peptide" evidence="1">
    <location>
        <begin position="1"/>
        <end position="22"/>
    </location>
</feature>
<dbReference type="EMBL" id="CP037421">
    <property type="protein sequence ID" value="QDT26964.1"/>
    <property type="molecule type" value="Genomic_DNA"/>
</dbReference>
<protein>
    <recommendedName>
        <fullName evidence="4">Carboxypeptidase regulatory-like domain-containing protein</fullName>
    </recommendedName>
</protein>
<organism evidence="2 3">
    <name type="scientific">Gimesia panareensis</name>
    <dbReference type="NCBI Taxonomy" id="2527978"/>
    <lineage>
        <taxon>Bacteria</taxon>
        <taxon>Pseudomonadati</taxon>
        <taxon>Planctomycetota</taxon>
        <taxon>Planctomycetia</taxon>
        <taxon>Planctomycetales</taxon>
        <taxon>Planctomycetaceae</taxon>
        <taxon>Gimesia</taxon>
    </lineage>
</organism>
<gene>
    <name evidence="2" type="ORF">Enr10x_22770</name>
</gene>
<feature type="chain" id="PRO_5021787493" description="Carboxypeptidase regulatory-like domain-containing protein" evidence="1">
    <location>
        <begin position="23"/>
        <end position="149"/>
    </location>
</feature>
<evidence type="ECO:0000313" key="3">
    <source>
        <dbReference type="Proteomes" id="UP000315647"/>
    </source>
</evidence>
<dbReference type="RefSeq" id="WP_145449059.1">
    <property type="nucleotide sequence ID" value="NZ_CP037421.1"/>
</dbReference>
<dbReference type="Proteomes" id="UP000315647">
    <property type="component" value="Chromosome"/>
</dbReference>
<accession>A0A517Q5T9</accession>
<reference evidence="2 3" key="1">
    <citation type="submission" date="2019-03" db="EMBL/GenBank/DDBJ databases">
        <title>Deep-cultivation of Planctomycetes and their phenomic and genomic characterization uncovers novel biology.</title>
        <authorList>
            <person name="Wiegand S."/>
            <person name="Jogler M."/>
            <person name="Boedeker C."/>
            <person name="Pinto D."/>
            <person name="Vollmers J."/>
            <person name="Rivas-Marin E."/>
            <person name="Kohn T."/>
            <person name="Peeters S.H."/>
            <person name="Heuer A."/>
            <person name="Rast P."/>
            <person name="Oberbeckmann S."/>
            <person name="Bunk B."/>
            <person name="Jeske O."/>
            <person name="Meyerdierks A."/>
            <person name="Storesund J.E."/>
            <person name="Kallscheuer N."/>
            <person name="Luecker S."/>
            <person name="Lage O.M."/>
            <person name="Pohl T."/>
            <person name="Merkel B.J."/>
            <person name="Hornburger P."/>
            <person name="Mueller R.-W."/>
            <person name="Bruemmer F."/>
            <person name="Labrenz M."/>
            <person name="Spormann A.M."/>
            <person name="Op den Camp H."/>
            <person name="Overmann J."/>
            <person name="Amann R."/>
            <person name="Jetten M.S.M."/>
            <person name="Mascher T."/>
            <person name="Medema M.H."/>
            <person name="Devos D.P."/>
            <person name="Kaster A.-K."/>
            <person name="Ovreas L."/>
            <person name="Rohde M."/>
            <person name="Galperin M.Y."/>
            <person name="Jogler C."/>
        </authorList>
    </citation>
    <scope>NUCLEOTIDE SEQUENCE [LARGE SCALE GENOMIC DNA]</scope>
    <source>
        <strain evidence="2 3">Enr10</strain>
    </source>
</reference>
<evidence type="ECO:0000256" key="1">
    <source>
        <dbReference type="SAM" id="SignalP"/>
    </source>
</evidence>
<keyword evidence="1" id="KW-0732">Signal</keyword>
<sequence precursor="true">MVFKRITLLCCLCLVVSGCGSSTDTPPRAAVRGIVKLDGDPLSEGVIRFIPSGANQGPKSTVTIREGIFNVDEEYGPVVGMNRIEIESTDDGGYAFDDEQALERLKKEGVKKIEVVKVPPQYNKRSTLTKSISAEGANDFTFELTSTTK</sequence>
<keyword evidence="3" id="KW-1185">Reference proteome</keyword>